<name>A0A072TFE3_MEDTR</name>
<dbReference type="AlphaFoldDB" id="A0A072TFE3"/>
<dbReference type="EMBL" id="KL403168">
    <property type="protein sequence ID" value="KEH15911.1"/>
    <property type="molecule type" value="Genomic_DNA"/>
</dbReference>
<accession>A0A072TFE3</accession>
<dbReference type="HOGENOM" id="CLU_199310_1_0_1"/>
<dbReference type="Proteomes" id="UP000002051">
    <property type="component" value="Unassembled WGS sequence"/>
</dbReference>
<gene>
    <name evidence="1" type="ORF">MTR_0443s0010</name>
</gene>
<sequence length="53" mass="6082">MNIGWIESWSKRKGLGADWMRKYERLRDKNMSPPSQKPGTAVPPSRVTFATFA</sequence>
<evidence type="ECO:0000313" key="3">
    <source>
        <dbReference type="Proteomes" id="UP000002051"/>
    </source>
</evidence>
<evidence type="ECO:0000313" key="1">
    <source>
        <dbReference type="EMBL" id="KEH15911.1"/>
    </source>
</evidence>
<dbReference type="PaxDb" id="3880-AES65553"/>
<protein>
    <submittedName>
        <fullName evidence="1 2">Uncharacterized protein</fullName>
    </submittedName>
</protein>
<dbReference type="EnsemblPlants" id="KEH15911">
    <property type="protein sequence ID" value="KEH15911"/>
    <property type="gene ID" value="MTR_0443s0010"/>
</dbReference>
<organism evidence="1 3">
    <name type="scientific">Medicago truncatula</name>
    <name type="common">Barrel medic</name>
    <name type="synonym">Medicago tribuloides</name>
    <dbReference type="NCBI Taxonomy" id="3880"/>
    <lineage>
        <taxon>Eukaryota</taxon>
        <taxon>Viridiplantae</taxon>
        <taxon>Streptophyta</taxon>
        <taxon>Embryophyta</taxon>
        <taxon>Tracheophyta</taxon>
        <taxon>Spermatophyta</taxon>
        <taxon>Magnoliopsida</taxon>
        <taxon>eudicotyledons</taxon>
        <taxon>Gunneridae</taxon>
        <taxon>Pentapetalae</taxon>
        <taxon>rosids</taxon>
        <taxon>fabids</taxon>
        <taxon>Fabales</taxon>
        <taxon>Fabaceae</taxon>
        <taxon>Papilionoideae</taxon>
        <taxon>50 kb inversion clade</taxon>
        <taxon>NPAAA clade</taxon>
        <taxon>Hologalegina</taxon>
        <taxon>IRL clade</taxon>
        <taxon>Trifolieae</taxon>
        <taxon>Medicago</taxon>
    </lineage>
</organism>
<reference evidence="1 3" key="1">
    <citation type="journal article" date="2011" name="Nature">
        <title>The Medicago genome provides insight into the evolution of rhizobial symbioses.</title>
        <authorList>
            <person name="Young N.D."/>
            <person name="Debelle F."/>
            <person name="Oldroyd G.E."/>
            <person name="Geurts R."/>
            <person name="Cannon S.B."/>
            <person name="Udvardi M.K."/>
            <person name="Benedito V.A."/>
            <person name="Mayer K.F."/>
            <person name="Gouzy J."/>
            <person name="Schoof H."/>
            <person name="Van de Peer Y."/>
            <person name="Proost S."/>
            <person name="Cook D.R."/>
            <person name="Meyers B.C."/>
            <person name="Spannagl M."/>
            <person name="Cheung F."/>
            <person name="De Mita S."/>
            <person name="Krishnakumar V."/>
            <person name="Gundlach H."/>
            <person name="Zhou S."/>
            <person name="Mudge J."/>
            <person name="Bharti A.K."/>
            <person name="Murray J.D."/>
            <person name="Naoumkina M.A."/>
            <person name="Rosen B."/>
            <person name="Silverstein K.A."/>
            <person name="Tang H."/>
            <person name="Rombauts S."/>
            <person name="Zhao P.X."/>
            <person name="Zhou P."/>
            <person name="Barbe V."/>
            <person name="Bardou P."/>
            <person name="Bechner M."/>
            <person name="Bellec A."/>
            <person name="Berger A."/>
            <person name="Berges H."/>
            <person name="Bidwell S."/>
            <person name="Bisseling T."/>
            <person name="Choisne N."/>
            <person name="Couloux A."/>
            <person name="Denny R."/>
            <person name="Deshpande S."/>
            <person name="Dai X."/>
            <person name="Doyle J.J."/>
            <person name="Dudez A.M."/>
            <person name="Farmer A.D."/>
            <person name="Fouteau S."/>
            <person name="Franken C."/>
            <person name="Gibelin C."/>
            <person name="Gish J."/>
            <person name="Goldstein S."/>
            <person name="Gonzalez A.J."/>
            <person name="Green P.J."/>
            <person name="Hallab A."/>
            <person name="Hartog M."/>
            <person name="Hua A."/>
            <person name="Humphray S.J."/>
            <person name="Jeong D.H."/>
            <person name="Jing Y."/>
            <person name="Jocker A."/>
            <person name="Kenton S.M."/>
            <person name="Kim D.J."/>
            <person name="Klee K."/>
            <person name="Lai H."/>
            <person name="Lang C."/>
            <person name="Lin S."/>
            <person name="Macmil S.L."/>
            <person name="Magdelenat G."/>
            <person name="Matthews L."/>
            <person name="McCorrison J."/>
            <person name="Monaghan E.L."/>
            <person name="Mun J.H."/>
            <person name="Najar F.Z."/>
            <person name="Nicholson C."/>
            <person name="Noirot C."/>
            <person name="O'Bleness M."/>
            <person name="Paule C.R."/>
            <person name="Poulain J."/>
            <person name="Prion F."/>
            <person name="Qin B."/>
            <person name="Qu C."/>
            <person name="Retzel E.F."/>
            <person name="Riddle C."/>
            <person name="Sallet E."/>
            <person name="Samain S."/>
            <person name="Samson N."/>
            <person name="Sanders I."/>
            <person name="Saurat O."/>
            <person name="Scarpelli C."/>
            <person name="Schiex T."/>
            <person name="Segurens B."/>
            <person name="Severin A.J."/>
            <person name="Sherrier D.J."/>
            <person name="Shi R."/>
            <person name="Sims S."/>
            <person name="Singer S.R."/>
            <person name="Sinharoy S."/>
            <person name="Sterck L."/>
            <person name="Viollet A."/>
            <person name="Wang B.B."/>
            <person name="Wang K."/>
            <person name="Wang M."/>
            <person name="Wang X."/>
            <person name="Warfsmann J."/>
            <person name="Weissenbach J."/>
            <person name="White D.D."/>
            <person name="White J.D."/>
            <person name="Wiley G.B."/>
            <person name="Wincker P."/>
            <person name="Xing Y."/>
            <person name="Yang L."/>
            <person name="Yao Z."/>
            <person name="Ying F."/>
            <person name="Zhai J."/>
            <person name="Zhou L."/>
            <person name="Zuber A."/>
            <person name="Denarie J."/>
            <person name="Dixon R.A."/>
            <person name="May G.D."/>
            <person name="Schwartz D.C."/>
            <person name="Rogers J."/>
            <person name="Quetier F."/>
            <person name="Town C.D."/>
            <person name="Roe B.A."/>
        </authorList>
    </citation>
    <scope>NUCLEOTIDE SEQUENCE [LARGE SCALE GENOMIC DNA]</scope>
    <source>
        <strain evidence="1">A17</strain>
        <strain evidence="2 3">cv. Jemalong A17</strain>
    </source>
</reference>
<evidence type="ECO:0000313" key="2">
    <source>
        <dbReference type="EnsemblPlants" id="KEH15911"/>
    </source>
</evidence>
<proteinExistence type="predicted"/>
<keyword evidence="3" id="KW-1185">Reference proteome</keyword>
<reference evidence="2" key="3">
    <citation type="submission" date="2015-06" db="UniProtKB">
        <authorList>
            <consortium name="EnsemblPlants"/>
        </authorList>
    </citation>
    <scope>IDENTIFICATION</scope>
    <source>
        <strain evidence="2">cv. Jemalong A17</strain>
    </source>
</reference>
<reference evidence="1 3" key="2">
    <citation type="journal article" date="2014" name="BMC Genomics">
        <title>An improved genome release (version Mt4.0) for the model legume Medicago truncatula.</title>
        <authorList>
            <person name="Tang H."/>
            <person name="Krishnakumar V."/>
            <person name="Bidwell S."/>
            <person name="Rosen B."/>
            <person name="Chan A."/>
            <person name="Zhou S."/>
            <person name="Gentzbittel L."/>
            <person name="Childs K.L."/>
            <person name="Yandell M."/>
            <person name="Gundlach H."/>
            <person name="Mayer K.F."/>
            <person name="Schwartz D.C."/>
            <person name="Town C.D."/>
        </authorList>
    </citation>
    <scope>GENOME REANNOTATION</scope>
    <source>
        <strain evidence="1">A17</strain>
        <strain evidence="2 3">cv. Jemalong A17</strain>
    </source>
</reference>